<keyword evidence="2" id="KW-1185">Reference proteome</keyword>
<reference evidence="1 2" key="1">
    <citation type="journal article" date="1997" name="J. Bacteriol.">
        <title>Complete genome sequence of Methanobacterium thermoautotrophicum deltaH: functional analysis and comparative genomics.</title>
        <authorList>
            <person name="Smith D.R."/>
            <person name="Doucette-Stamm L.A."/>
            <person name="Deloughery C."/>
            <person name="Lee H.-M."/>
            <person name="Dubois J."/>
            <person name="Aldredge T."/>
            <person name="Bashirzadeh R."/>
            <person name="Blakely D."/>
            <person name="Cook R."/>
            <person name="Gilbert K."/>
            <person name="Harrison D."/>
            <person name="Hoang L."/>
            <person name="Keagle P."/>
            <person name="Lumm W."/>
            <person name="Pothier B."/>
            <person name="Qiu D."/>
            <person name="Spadafora R."/>
            <person name="Vicare R."/>
            <person name="Wang Y."/>
            <person name="Wierzbowski J."/>
            <person name="Gibson R."/>
            <person name="Jiwani N."/>
            <person name="Caruso A."/>
            <person name="Bush D."/>
            <person name="Safer H."/>
            <person name="Patwell D."/>
            <person name="Prabhakar S."/>
            <person name="McDougall S."/>
            <person name="Shimer G."/>
            <person name="Goyal A."/>
            <person name="Pietrovski S."/>
            <person name="Church G.M."/>
            <person name="Daniels C.J."/>
            <person name="Mao J.-i."/>
            <person name="Rice P."/>
            <person name="Nolling J."/>
            <person name="Reeve J.N."/>
        </authorList>
    </citation>
    <scope>NUCLEOTIDE SEQUENCE [LARGE SCALE GENOMIC DNA]</scope>
    <source>
        <strain evidence="2">ATCC 29096 / DSM 1053 / JCM 10044 / NBRC 100330 / Delta H</strain>
    </source>
</reference>
<evidence type="ECO:0000313" key="2">
    <source>
        <dbReference type="Proteomes" id="UP000005223"/>
    </source>
</evidence>
<dbReference type="AlphaFoldDB" id="O27922"/>
<dbReference type="EnsemblBacteria" id="AAB86360">
    <property type="protein sequence ID" value="AAB86360"/>
    <property type="gene ID" value="MTH_1900"/>
</dbReference>
<dbReference type="PIR" id="G69120">
    <property type="entry name" value="G69120"/>
</dbReference>
<dbReference type="PaxDb" id="187420-MTH_1900"/>
<dbReference type="Proteomes" id="UP000005223">
    <property type="component" value="Chromosome"/>
</dbReference>
<gene>
    <name evidence="1" type="ordered locus">MTH_1900</name>
</gene>
<dbReference type="InParanoid" id="O27922"/>
<dbReference type="EMBL" id="AE000666">
    <property type="protein sequence ID" value="AAB86360.1"/>
    <property type="molecule type" value="Genomic_DNA"/>
</dbReference>
<accession>O27922</accession>
<proteinExistence type="predicted"/>
<protein>
    <submittedName>
        <fullName evidence="1">Uncharacterized protein</fullName>
    </submittedName>
</protein>
<organism evidence="1 2">
    <name type="scientific">Methanothermobacter thermautotrophicus (strain ATCC 29096 / DSM 1053 / JCM 10044 / NBRC 100330 / Delta H)</name>
    <name type="common">Methanobacterium thermoautotrophicum</name>
    <dbReference type="NCBI Taxonomy" id="187420"/>
    <lineage>
        <taxon>Archaea</taxon>
        <taxon>Methanobacteriati</taxon>
        <taxon>Methanobacteriota</taxon>
        <taxon>Methanomada group</taxon>
        <taxon>Methanobacteria</taxon>
        <taxon>Methanobacteriales</taxon>
        <taxon>Methanobacteriaceae</taxon>
        <taxon>Methanothermobacter</taxon>
    </lineage>
</organism>
<dbReference type="HOGENOM" id="CLU_1514638_0_0_2"/>
<evidence type="ECO:0000313" key="1">
    <source>
        <dbReference type="EMBL" id="AAB86360.1"/>
    </source>
</evidence>
<dbReference type="KEGG" id="mth:MTH_1900"/>
<name>O27922_METTH</name>
<sequence length="183" mass="20815">MMPRKYNIDRVILEVLQEGDLSRVELGERIRSEIGFAVTDKTINEAIFKLLKASRITVTGYDLGVYDGVERVQSLKPDGIVFGLVQRDPVEMNLLIRKLESENLHESESALNKLRKIFMTKTGELGVDAEGIFSTIVNEILSLDQDQKRIITQKLAYALSDEDDAPEQLRHLITYFEIRAGNF</sequence>